<accession>A0A078A8Y3</accession>
<sequence length="149" mass="17124">MQITFQQNLPVNRATIQSFSMYYHTEHDQVLTSNKGYVIDDEVSKKVEKKETLAQQKEKNRVTEYMILLSADMSNHIGAQSTTLCNRNPKDINSHKLIEVIEVRTDPVEIQIEDQGPGLPNPSQWSQQQNSRKKGSILPKVKQTPKTRF</sequence>
<keyword evidence="3" id="KW-1185">Reference proteome</keyword>
<dbReference type="AlphaFoldDB" id="A0A078A8Y3"/>
<evidence type="ECO:0000313" key="3">
    <source>
        <dbReference type="Proteomes" id="UP000039865"/>
    </source>
</evidence>
<dbReference type="InParanoid" id="A0A078A8Y3"/>
<protein>
    <submittedName>
        <fullName evidence="2">Uncharacterized protein</fullName>
    </submittedName>
</protein>
<reference evidence="2 3" key="1">
    <citation type="submission" date="2014-06" db="EMBL/GenBank/DDBJ databases">
        <authorList>
            <person name="Swart Estienne"/>
        </authorList>
    </citation>
    <scope>NUCLEOTIDE SEQUENCE [LARGE SCALE GENOMIC DNA]</scope>
    <source>
        <strain evidence="2 3">130c</strain>
    </source>
</reference>
<dbReference type="EMBL" id="CCKQ01005988">
    <property type="protein sequence ID" value="CDW77263.1"/>
    <property type="molecule type" value="Genomic_DNA"/>
</dbReference>
<evidence type="ECO:0000313" key="2">
    <source>
        <dbReference type="EMBL" id="CDW77263.1"/>
    </source>
</evidence>
<gene>
    <name evidence="2" type="primary">Contig8280.g8832</name>
    <name evidence="2" type="ORF">STYLEM_6223</name>
</gene>
<feature type="region of interest" description="Disordered" evidence="1">
    <location>
        <begin position="113"/>
        <end position="149"/>
    </location>
</feature>
<proteinExistence type="predicted"/>
<feature type="compositionally biased region" description="Low complexity" evidence="1">
    <location>
        <begin position="121"/>
        <end position="130"/>
    </location>
</feature>
<name>A0A078A8Y3_STYLE</name>
<organism evidence="2 3">
    <name type="scientific">Stylonychia lemnae</name>
    <name type="common">Ciliate</name>
    <dbReference type="NCBI Taxonomy" id="5949"/>
    <lineage>
        <taxon>Eukaryota</taxon>
        <taxon>Sar</taxon>
        <taxon>Alveolata</taxon>
        <taxon>Ciliophora</taxon>
        <taxon>Intramacronucleata</taxon>
        <taxon>Spirotrichea</taxon>
        <taxon>Stichotrichia</taxon>
        <taxon>Sporadotrichida</taxon>
        <taxon>Oxytrichidae</taxon>
        <taxon>Stylonychinae</taxon>
        <taxon>Stylonychia</taxon>
    </lineage>
</organism>
<evidence type="ECO:0000256" key="1">
    <source>
        <dbReference type="SAM" id="MobiDB-lite"/>
    </source>
</evidence>
<dbReference type="Proteomes" id="UP000039865">
    <property type="component" value="Unassembled WGS sequence"/>
</dbReference>